<dbReference type="Proteomes" id="UP000179807">
    <property type="component" value="Unassembled WGS sequence"/>
</dbReference>
<evidence type="ECO:0000313" key="2">
    <source>
        <dbReference type="EMBL" id="OHT15368.1"/>
    </source>
</evidence>
<dbReference type="AlphaFoldDB" id="A0A1J4KWW1"/>
<sequence length="448" mass="51944">MDVKREKFIPTLYDPIFRSLASEFSSNVTFALEIQTKKPSKQTKENNSINLEDHETPAPELAIVLGSLPVSENYKTELSSPSKQFKRDRRIITEGFHLFYLPLKLKNTKNTCFFLYNYPFIAIYNVDSLNPEIEIFPKSTNVIIEGKILILGNKPNEKKYQIKLEKEKIDTILNSNEKSPLAFYVTCHQLIPELEPTYLINNFYTNNIYNTHFLLSLANLQITDSDFIDSWVVAGEYVFESLFTYLFEKEFSSSGSHEKCFKKQSFVINAGAAVFRKDSDFLDFVDFVSNTKKITISKYLSEFSKYPFSQYSQLMVHILYTTALRTFRRAAHAFYLVGSFIFKAGISPSLKHSRESAELERLHEFNHAGVPIEDLAIFEKILAKFQDYPVDFEFPIFDDTNFESFVLIEKMTDFNNPKFLESVRNSSPIPEERPKIGNNDYSDYSDEE</sequence>
<gene>
    <name evidence="2" type="ORF">TRFO_14116</name>
</gene>
<evidence type="ECO:0000313" key="3">
    <source>
        <dbReference type="Proteomes" id="UP000179807"/>
    </source>
</evidence>
<organism evidence="2 3">
    <name type="scientific">Tritrichomonas foetus</name>
    <dbReference type="NCBI Taxonomy" id="1144522"/>
    <lineage>
        <taxon>Eukaryota</taxon>
        <taxon>Metamonada</taxon>
        <taxon>Parabasalia</taxon>
        <taxon>Tritrichomonadida</taxon>
        <taxon>Tritrichomonadidae</taxon>
        <taxon>Tritrichomonas</taxon>
    </lineage>
</organism>
<dbReference type="RefSeq" id="XP_068368504.1">
    <property type="nucleotide sequence ID" value="XM_068497613.1"/>
</dbReference>
<keyword evidence="3" id="KW-1185">Reference proteome</keyword>
<dbReference type="GeneID" id="94832317"/>
<accession>A0A1J4KWW1</accession>
<evidence type="ECO:0000256" key="1">
    <source>
        <dbReference type="SAM" id="MobiDB-lite"/>
    </source>
</evidence>
<reference evidence="2" key="1">
    <citation type="submission" date="2016-10" db="EMBL/GenBank/DDBJ databases">
        <authorList>
            <person name="Benchimol M."/>
            <person name="Almeida L.G."/>
            <person name="Vasconcelos A.T."/>
            <person name="Perreira-Neves A."/>
            <person name="Rosa I.A."/>
            <person name="Tasca T."/>
            <person name="Bogo M.R."/>
            <person name="de Souza W."/>
        </authorList>
    </citation>
    <scope>NUCLEOTIDE SEQUENCE [LARGE SCALE GENOMIC DNA]</scope>
    <source>
        <strain evidence="2">K</strain>
    </source>
</reference>
<comment type="caution">
    <text evidence="2">The sequence shown here is derived from an EMBL/GenBank/DDBJ whole genome shotgun (WGS) entry which is preliminary data.</text>
</comment>
<protein>
    <submittedName>
        <fullName evidence="2">Uncharacterized protein</fullName>
    </submittedName>
</protein>
<proteinExistence type="predicted"/>
<dbReference type="EMBL" id="MLAK01000229">
    <property type="protein sequence ID" value="OHT15368.1"/>
    <property type="molecule type" value="Genomic_DNA"/>
</dbReference>
<name>A0A1J4KWW1_9EUKA</name>
<dbReference type="VEuPathDB" id="TrichDB:TRFO_14116"/>
<feature type="region of interest" description="Disordered" evidence="1">
    <location>
        <begin position="424"/>
        <end position="448"/>
    </location>
</feature>